<proteinExistence type="predicted"/>
<organism evidence="3 4">
    <name type="scientific">Cryomyces minteri</name>
    <dbReference type="NCBI Taxonomy" id="331657"/>
    <lineage>
        <taxon>Eukaryota</taxon>
        <taxon>Fungi</taxon>
        <taxon>Dikarya</taxon>
        <taxon>Ascomycota</taxon>
        <taxon>Pezizomycotina</taxon>
        <taxon>Dothideomycetes</taxon>
        <taxon>Dothideomycetes incertae sedis</taxon>
        <taxon>Cryomyces</taxon>
    </lineage>
</organism>
<dbReference type="Gene3D" id="3.40.50.10190">
    <property type="entry name" value="BRCT domain"/>
    <property type="match status" value="2"/>
</dbReference>
<dbReference type="EMBL" id="NAJN01000077">
    <property type="protein sequence ID" value="TKA79946.1"/>
    <property type="molecule type" value="Genomic_DNA"/>
</dbReference>
<dbReference type="AlphaFoldDB" id="A0A4U0XTX5"/>
<dbReference type="InterPro" id="IPR001357">
    <property type="entry name" value="BRCT_dom"/>
</dbReference>
<reference evidence="3 4" key="1">
    <citation type="submission" date="2017-03" db="EMBL/GenBank/DDBJ databases">
        <title>Genomes of endolithic fungi from Antarctica.</title>
        <authorList>
            <person name="Coleine C."/>
            <person name="Masonjones S."/>
            <person name="Stajich J.E."/>
        </authorList>
    </citation>
    <scope>NUCLEOTIDE SEQUENCE [LARGE SCALE GENOMIC DNA]</scope>
    <source>
        <strain evidence="3 4">CCFEE 5187</strain>
    </source>
</reference>
<dbReference type="STRING" id="331657.A0A4U0XTX5"/>
<protein>
    <recommendedName>
        <fullName evidence="2">BRCT domain-containing protein</fullName>
    </recommendedName>
</protein>
<evidence type="ECO:0000313" key="4">
    <source>
        <dbReference type="Proteomes" id="UP000308768"/>
    </source>
</evidence>
<dbReference type="SUPFAM" id="SSF52113">
    <property type="entry name" value="BRCT domain"/>
    <property type="match status" value="1"/>
</dbReference>
<comment type="caution">
    <text evidence="3">The sequence shown here is derived from an EMBL/GenBank/DDBJ whole genome shotgun (WGS) entry which is preliminary data.</text>
</comment>
<evidence type="ECO:0000259" key="2">
    <source>
        <dbReference type="PROSITE" id="PS50172"/>
    </source>
</evidence>
<dbReference type="CDD" id="cd17744">
    <property type="entry name" value="BRCT_MDC1_rpt1"/>
    <property type="match status" value="1"/>
</dbReference>
<dbReference type="Proteomes" id="UP000308768">
    <property type="component" value="Unassembled WGS sequence"/>
</dbReference>
<name>A0A4U0XTX5_9PEZI</name>
<feature type="region of interest" description="Disordered" evidence="1">
    <location>
        <begin position="295"/>
        <end position="327"/>
    </location>
</feature>
<sequence>MSMSHIYLNENRPDGSTRAHAVQVGDTGNTAVYEILINEDDELELKRVPAGDLSSNCLAALYAAPYSLQLEFIGVDGVIRPPGIAYSNISSAEARWHTPASHFSRPGARVFNTLRPDDTIHFQGKQLELMFSLSIERGAQSSSDPEVQVDSSAPANADDLIVGQETYQTAPITDRAGGHKLTDTDIILVPESMQLPNSLQFQATPITATTEPEKVQETPATRSRHLEMSEAPRELFAENTLVNGDRELSFALERHEDKYTPPSEPVMATANYELPDTQIDDNTSVTNDEQMTASQMLTERDGNAVTKQSRARESSLSRSVEDEPPSKHLRILVKSMVKSDSQQEDSQLSILQRVDELFSIAAPNGRLSSPNPVLEQTHDGIEEELTESEKDAAIHVDAPNSYHEEVAETPSSARRTSKRKASPGLAFDGGIRTKKNKPNEDTQDSRSSDIVVVRRRRPLASKGEATSSIKPLKSSPSALVSAKDTPILSIEENIVAPKSTARSRTSDQERSSNMEGTSAPTSTARSRTSLQTSTQPTIYQGPAPVIVFSNSSIPNLPALMKFLRSQSASVADTVTEKGSNFLCVGKGEVKTTGKVLLSLAFGKTIVTDEWVSKSSDAKKLLHPARFFPKDDNLAQVPPKSRSELMTQKILYFTPSLRKDYGSGFKEIEKIAKAVGAARVISKPPRELPAISNGTSEPETIVLALEHGDSEVSVLSEKGWTCYRKELLSNSILRGHLDLTSDEFKIQPSVSQQKKRKRKS</sequence>
<feature type="compositionally biased region" description="Basic and acidic residues" evidence="1">
    <location>
        <begin position="437"/>
        <end position="447"/>
    </location>
</feature>
<evidence type="ECO:0000256" key="1">
    <source>
        <dbReference type="SAM" id="MobiDB-lite"/>
    </source>
</evidence>
<dbReference type="InterPro" id="IPR036420">
    <property type="entry name" value="BRCT_dom_sf"/>
</dbReference>
<gene>
    <name evidence="3" type="ORF">B0A49_01276</name>
</gene>
<feature type="compositionally biased region" description="Low complexity" evidence="1">
    <location>
        <begin position="517"/>
        <end position="529"/>
    </location>
</feature>
<keyword evidence="4" id="KW-1185">Reference proteome</keyword>
<evidence type="ECO:0000313" key="3">
    <source>
        <dbReference type="EMBL" id="TKA79946.1"/>
    </source>
</evidence>
<dbReference type="PROSITE" id="PS50172">
    <property type="entry name" value="BRCT"/>
    <property type="match status" value="1"/>
</dbReference>
<feature type="compositionally biased region" description="Basic and acidic residues" evidence="1">
    <location>
        <begin position="310"/>
        <end position="326"/>
    </location>
</feature>
<dbReference type="OrthoDB" id="342264at2759"/>
<feature type="region of interest" description="Disordered" evidence="1">
    <location>
        <begin position="396"/>
        <end position="537"/>
    </location>
</feature>
<feature type="domain" description="BRCT" evidence="2">
    <location>
        <begin position="534"/>
        <end position="628"/>
    </location>
</feature>
<accession>A0A4U0XTX5</accession>
<feature type="compositionally biased region" description="Polar residues" evidence="1">
    <location>
        <begin position="464"/>
        <end position="478"/>
    </location>
</feature>